<organism evidence="2 3">
    <name type="scientific">Paracoccidioides brasiliensis (strain Pb18)</name>
    <dbReference type="NCBI Taxonomy" id="502780"/>
    <lineage>
        <taxon>Eukaryota</taxon>
        <taxon>Fungi</taxon>
        <taxon>Dikarya</taxon>
        <taxon>Ascomycota</taxon>
        <taxon>Pezizomycotina</taxon>
        <taxon>Eurotiomycetes</taxon>
        <taxon>Eurotiomycetidae</taxon>
        <taxon>Onygenales</taxon>
        <taxon>Ajellomycetaceae</taxon>
        <taxon>Paracoccidioides</taxon>
    </lineage>
</organism>
<dbReference type="KEGG" id="pbn:PADG_02961"/>
<dbReference type="GeneID" id="22582351"/>
<dbReference type="VEuPathDB" id="FungiDB:PADG_02961"/>
<dbReference type="InParanoid" id="C1G706"/>
<feature type="region of interest" description="Disordered" evidence="1">
    <location>
        <begin position="1"/>
        <end position="33"/>
    </location>
</feature>
<feature type="compositionally biased region" description="Basic residues" evidence="1">
    <location>
        <begin position="20"/>
        <end position="33"/>
    </location>
</feature>
<keyword evidence="3" id="KW-1185">Reference proteome</keyword>
<name>C1G706_PARBD</name>
<dbReference type="Proteomes" id="UP000001628">
    <property type="component" value="Unassembled WGS sequence"/>
</dbReference>
<accession>C1G706</accession>
<dbReference type="RefSeq" id="XP_010758214.1">
    <property type="nucleotide sequence ID" value="XM_010759912.1"/>
</dbReference>
<feature type="compositionally biased region" description="Basic and acidic residues" evidence="1">
    <location>
        <begin position="1"/>
        <end position="17"/>
    </location>
</feature>
<dbReference type="EMBL" id="KN275959">
    <property type="protein sequence ID" value="EEH46863.2"/>
    <property type="molecule type" value="Genomic_DNA"/>
</dbReference>
<dbReference type="HOGENOM" id="CLU_2400292_0_0_1"/>
<gene>
    <name evidence="2" type="ORF">PADG_02961</name>
</gene>
<feature type="region of interest" description="Disordered" evidence="1">
    <location>
        <begin position="48"/>
        <end position="74"/>
    </location>
</feature>
<proteinExistence type="predicted"/>
<evidence type="ECO:0000313" key="3">
    <source>
        <dbReference type="Proteomes" id="UP000001628"/>
    </source>
</evidence>
<reference evidence="2 3" key="1">
    <citation type="journal article" date="2011" name="PLoS Genet.">
        <title>Comparative genomic analysis of human fungal pathogens causing paracoccidioidomycosis.</title>
        <authorList>
            <person name="Desjardins C.A."/>
            <person name="Champion M.D."/>
            <person name="Holder J.W."/>
            <person name="Muszewska A."/>
            <person name="Goldberg J."/>
            <person name="Bailao A.M."/>
            <person name="Brigido M.M."/>
            <person name="Ferreira M.E."/>
            <person name="Garcia A.M."/>
            <person name="Grynberg M."/>
            <person name="Gujja S."/>
            <person name="Heiman D.I."/>
            <person name="Henn M.R."/>
            <person name="Kodira C.D."/>
            <person name="Leon-Narvaez H."/>
            <person name="Longo L.V."/>
            <person name="Ma L.J."/>
            <person name="Malavazi I."/>
            <person name="Matsuo A.L."/>
            <person name="Morais F.V."/>
            <person name="Pereira M."/>
            <person name="Rodriguez-Brito S."/>
            <person name="Sakthikumar S."/>
            <person name="Salem-Izacc S.M."/>
            <person name="Sykes S.M."/>
            <person name="Teixeira M.M."/>
            <person name="Vallejo M.C."/>
            <person name="Walter M.E."/>
            <person name="Yandava C."/>
            <person name="Young S."/>
            <person name="Zeng Q."/>
            <person name="Zucker J."/>
            <person name="Felipe M.S."/>
            <person name="Goldman G.H."/>
            <person name="Haas B.J."/>
            <person name="McEwen J.G."/>
            <person name="Nino-Vega G."/>
            <person name="Puccia R."/>
            <person name="San-Blas G."/>
            <person name="Soares C.M."/>
            <person name="Birren B.W."/>
            <person name="Cuomo C.A."/>
        </authorList>
    </citation>
    <scope>NUCLEOTIDE SEQUENCE [LARGE SCALE GENOMIC DNA]</scope>
    <source>
        <strain evidence="2 3">Pb18</strain>
    </source>
</reference>
<sequence length="93" mass="10641">MDFEGRKSQRSEQEKTTIIHFRKSQGSRGRGKISRIDAKLSYEVLSPYEEKDKRQNTPREELWGSARTSPSPPLMVDFSRESLAASICPENPV</sequence>
<evidence type="ECO:0000313" key="2">
    <source>
        <dbReference type="EMBL" id="EEH46863.2"/>
    </source>
</evidence>
<feature type="compositionally biased region" description="Basic and acidic residues" evidence="1">
    <location>
        <begin position="48"/>
        <end position="62"/>
    </location>
</feature>
<dbReference type="AlphaFoldDB" id="C1G706"/>
<protein>
    <submittedName>
        <fullName evidence="2">Uncharacterized protein</fullName>
    </submittedName>
</protein>
<evidence type="ECO:0000256" key="1">
    <source>
        <dbReference type="SAM" id="MobiDB-lite"/>
    </source>
</evidence>